<evidence type="ECO:0000313" key="2">
    <source>
        <dbReference type="EMBL" id="MBB5128199.1"/>
    </source>
</evidence>
<gene>
    <name evidence="2" type="ORF">FHS32_004974</name>
</gene>
<dbReference type="AlphaFoldDB" id="A0A7W8BRD4"/>
<accession>A0A7W8BRD4</accession>
<name>A0A7W8BRD4_9ACTN</name>
<feature type="region of interest" description="Disordered" evidence="1">
    <location>
        <begin position="71"/>
        <end position="172"/>
    </location>
</feature>
<dbReference type="Proteomes" id="UP000568022">
    <property type="component" value="Unassembled WGS sequence"/>
</dbReference>
<reference evidence="2 3" key="1">
    <citation type="submission" date="2020-08" db="EMBL/GenBank/DDBJ databases">
        <title>Genomic Encyclopedia of Type Strains, Phase III (KMG-III): the genomes of soil and plant-associated and newly described type strains.</title>
        <authorList>
            <person name="Whitman W."/>
        </authorList>
    </citation>
    <scope>NUCLEOTIDE SEQUENCE [LARGE SCALE GENOMIC DNA]</scope>
    <source>
        <strain evidence="2 3">CECT 3226</strain>
    </source>
</reference>
<organism evidence="2 3">
    <name type="scientific">Streptomyces griseoloalbus</name>
    <dbReference type="NCBI Taxonomy" id="67303"/>
    <lineage>
        <taxon>Bacteria</taxon>
        <taxon>Bacillati</taxon>
        <taxon>Actinomycetota</taxon>
        <taxon>Actinomycetes</taxon>
        <taxon>Kitasatosporales</taxon>
        <taxon>Streptomycetaceae</taxon>
        <taxon>Streptomyces</taxon>
    </lineage>
</organism>
<protein>
    <recommendedName>
        <fullName evidence="4">Transposase</fullName>
    </recommendedName>
</protein>
<feature type="compositionally biased region" description="Basic residues" evidence="1">
    <location>
        <begin position="133"/>
        <end position="143"/>
    </location>
</feature>
<evidence type="ECO:0000256" key="1">
    <source>
        <dbReference type="SAM" id="MobiDB-lite"/>
    </source>
</evidence>
<evidence type="ECO:0008006" key="4">
    <source>
        <dbReference type="Google" id="ProtNLM"/>
    </source>
</evidence>
<feature type="compositionally biased region" description="Basic and acidic residues" evidence="1">
    <location>
        <begin position="149"/>
        <end position="159"/>
    </location>
</feature>
<comment type="caution">
    <text evidence="2">The sequence shown here is derived from an EMBL/GenBank/DDBJ whole genome shotgun (WGS) entry which is preliminary data.</text>
</comment>
<dbReference type="EMBL" id="JACHJE010000012">
    <property type="protein sequence ID" value="MBB5128199.1"/>
    <property type="molecule type" value="Genomic_DNA"/>
</dbReference>
<keyword evidence="3" id="KW-1185">Reference proteome</keyword>
<proteinExistence type="predicted"/>
<sequence>MRSPAPAPRVGRSSGWFAGRGRPCSARGFLRELLKKTCSTPRAVVTDKPRSYGVAHREVIASVEHRAHRCCRPVHHGLTPGTKRKPPRPDATIRHSHTRQRDSAPPSGGLLFGTGRKGLVRHHGGSDGPGPRPRCHNRPRRARSAGEVVAERRDCRRSDSSSPVGSCLAERGTGRGGGQAAGLCVDHDRARASAAGALSSAVVRRGLSAAGCPVQAPRWVGEDQAAARAVVSGHPVLARVPSMGFFDDGSARDCINDSGAAAGCRRTGLTS</sequence>
<evidence type="ECO:0000313" key="3">
    <source>
        <dbReference type="Proteomes" id="UP000568022"/>
    </source>
</evidence>